<protein>
    <recommendedName>
        <fullName evidence="3">DUF4248 domain-containing protein</fullName>
    </recommendedName>
</protein>
<dbReference type="InterPro" id="IPR025342">
    <property type="entry name" value="DUF4248"/>
</dbReference>
<dbReference type="STRING" id="879243.Poras_0282"/>
<dbReference type="HOGENOM" id="CLU_152545_3_0_10"/>
<dbReference type="Pfam" id="PF14053">
    <property type="entry name" value="DUF4248"/>
    <property type="match status" value="1"/>
</dbReference>
<dbReference type="Proteomes" id="UP000006545">
    <property type="component" value="Chromosome"/>
</dbReference>
<keyword evidence="2" id="KW-1185">Reference proteome</keyword>
<dbReference type="KEGG" id="pah:Poras_0282"/>
<organism evidence="1 2">
    <name type="scientific">Porphyromonas asaccharolytica (strain ATCC 25260 / DSM 20707 / BCRC 10618 / CCUG 7834 / JCM 6326 / LMG 13178 / VPI 4198 / B440)</name>
    <name type="common">Bacteroides asaccharolyticus</name>
    <dbReference type="NCBI Taxonomy" id="879243"/>
    <lineage>
        <taxon>Bacteria</taxon>
        <taxon>Pseudomonadati</taxon>
        <taxon>Bacteroidota</taxon>
        <taxon>Bacteroidia</taxon>
        <taxon>Bacteroidales</taxon>
        <taxon>Porphyromonadaceae</taxon>
        <taxon>Porphyromonas</taxon>
    </lineage>
</organism>
<reference evidence="2" key="1">
    <citation type="submission" date="2011-04" db="EMBL/GenBank/DDBJ databases">
        <title>The complete genome of Porphyromonas asaccharolytica DSM 20707.</title>
        <authorList>
            <person name="Lucas S."/>
            <person name="Han J."/>
            <person name="Lapidus A."/>
            <person name="Bruce D."/>
            <person name="Goodwin L."/>
            <person name="Pitluck S."/>
            <person name="Peters L."/>
            <person name="Kyrpides N."/>
            <person name="Mavromatis K."/>
            <person name="Ivanova N."/>
            <person name="Ovchinnikova G."/>
            <person name="Pagani I."/>
            <person name="Lu M."/>
            <person name="Detter J.C."/>
            <person name="Tapia R."/>
            <person name="Han C."/>
            <person name="Land M."/>
            <person name="Hauser L."/>
            <person name="Markowitz V."/>
            <person name="Cheng J.-F."/>
            <person name="Hugenholtz P."/>
            <person name="Woyke T."/>
            <person name="Wu D."/>
            <person name="Gronow S."/>
            <person name="Wellnitz S."/>
            <person name="Brambilla E."/>
            <person name="Klenk H.-P."/>
            <person name="Eisen J.A."/>
        </authorList>
    </citation>
    <scope>NUCLEOTIDE SEQUENCE [LARGE SCALE GENOMIC DNA]</scope>
    <source>
        <strain evidence="2">ATCC 25260 / DSM 20707 / VPI 4198</strain>
    </source>
</reference>
<name>F4KMB7_PORAD</name>
<accession>F4KMB7</accession>
<sequence length="88" mass="10093">MSQSTQDESYLFLVRAYGVQELAVRYFPDVLPASATRHLTRLICGDGELLNQLTQIGYKRGCRIYTPAMVHLIVRYLGLPQHYIFAED</sequence>
<evidence type="ECO:0000313" key="2">
    <source>
        <dbReference type="Proteomes" id="UP000006545"/>
    </source>
</evidence>
<dbReference type="eggNOG" id="ENOG502ZMNR">
    <property type="taxonomic scope" value="Bacteria"/>
</dbReference>
<dbReference type="RefSeq" id="WP_004331317.1">
    <property type="nucleotide sequence ID" value="NC_015501.1"/>
</dbReference>
<dbReference type="AlphaFoldDB" id="F4KMB7"/>
<gene>
    <name evidence="1" type="ordered locus">Poras_0282</name>
</gene>
<dbReference type="OrthoDB" id="1122631at2"/>
<evidence type="ECO:0008006" key="3">
    <source>
        <dbReference type="Google" id="ProtNLM"/>
    </source>
</evidence>
<proteinExistence type="predicted"/>
<dbReference type="EMBL" id="CP002689">
    <property type="protein sequence ID" value="AEE12236.1"/>
    <property type="molecule type" value="Genomic_DNA"/>
</dbReference>
<evidence type="ECO:0000313" key="1">
    <source>
        <dbReference type="EMBL" id="AEE12236.1"/>
    </source>
</evidence>